<protein>
    <recommendedName>
        <fullName evidence="5">Ubiquitin-like domain-containing protein</fullName>
    </recommendedName>
</protein>
<evidence type="ECO:0000259" key="5">
    <source>
        <dbReference type="PROSITE" id="PS50053"/>
    </source>
</evidence>
<dbReference type="PROSITE" id="PS51420">
    <property type="entry name" value="RHO"/>
    <property type="match status" value="1"/>
</dbReference>
<dbReference type="SMART" id="SM00175">
    <property type="entry name" value="RAB"/>
    <property type="match status" value="1"/>
</dbReference>
<dbReference type="SMART" id="SM00173">
    <property type="entry name" value="RAS"/>
    <property type="match status" value="1"/>
</dbReference>
<dbReference type="Pfam" id="PF10302">
    <property type="entry name" value="Dsc3_N"/>
    <property type="match status" value="1"/>
</dbReference>
<evidence type="ECO:0000256" key="1">
    <source>
        <dbReference type="ARBA" id="ARBA00022741"/>
    </source>
</evidence>
<feature type="domain" description="Ubiquitin-like" evidence="5">
    <location>
        <begin position="519"/>
        <end position="588"/>
    </location>
</feature>
<dbReference type="GO" id="GO:0005525">
    <property type="term" value="F:GTP binding"/>
    <property type="evidence" value="ECO:0007669"/>
    <property type="project" value="UniProtKB-KW"/>
</dbReference>
<dbReference type="GO" id="GO:0003924">
    <property type="term" value="F:GTPase activity"/>
    <property type="evidence" value="ECO:0007669"/>
    <property type="project" value="InterPro"/>
</dbReference>
<dbReference type="AlphaFoldDB" id="A0A423WAW1"/>
<dbReference type="STRING" id="252740.A0A423WAW1"/>
<dbReference type="PROSITE" id="PS50053">
    <property type="entry name" value="UBIQUITIN_2"/>
    <property type="match status" value="1"/>
</dbReference>
<keyword evidence="4" id="KW-0472">Membrane</keyword>
<dbReference type="SUPFAM" id="SSF54236">
    <property type="entry name" value="Ubiquitin-like"/>
    <property type="match status" value="1"/>
</dbReference>
<dbReference type="InterPro" id="IPR025390">
    <property type="entry name" value="Dsc3_C"/>
</dbReference>
<evidence type="ECO:0000256" key="2">
    <source>
        <dbReference type="ARBA" id="ARBA00023134"/>
    </source>
</evidence>
<organism evidence="6 7">
    <name type="scientific">Cytospora chrysosperma</name>
    <name type="common">Cytospora canker fungus</name>
    <name type="synonym">Sphaeria chrysosperma</name>
    <dbReference type="NCBI Taxonomy" id="252740"/>
    <lineage>
        <taxon>Eukaryota</taxon>
        <taxon>Fungi</taxon>
        <taxon>Dikarya</taxon>
        <taxon>Ascomycota</taxon>
        <taxon>Pezizomycotina</taxon>
        <taxon>Sordariomycetes</taxon>
        <taxon>Sordariomycetidae</taxon>
        <taxon>Diaporthales</taxon>
        <taxon>Cytosporaceae</taxon>
        <taxon>Cytospora</taxon>
    </lineage>
</organism>
<dbReference type="CDD" id="cd17039">
    <property type="entry name" value="Ubl_ubiquitin_like"/>
    <property type="match status" value="1"/>
</dbReference>
<keyword evidence="4" id="KW-0812">Transmembrane</keyword>
<proteinExistence type="predicted"/>
<dbReference type="Proteomes" id="UP000284375">
    <property type="component" value="Unassembled WGS sequence"/>
</dbReference>
<feature type="compositionally biased region" description="Basic residues" evidence="3">
    <location>
        <begin position="615"/>
        <end position="626"/>
    </location>
</feature>
<dbReference type="EMBL" id="LJZO01000008">
    <property type="protein sequence ID" value="ROW00499.1"/>
    <property type="molecule type" value="Genomic_DNA"/>
</dbReference>
<evidence type="ECO:0000313" key="7">
    <source>
        <dbReference type="Proteomes" id="UP000284375"/>
    </source>
</evidence>
<dbReference type="Gene3D" id="3.40.50.300">
    <property type="entry name" value="P-loop containing nucleotide triphosphate hydrolases"/>
    <property type="match status" value="1"/>
</dbReference>
<dbReference type="Pfam" id="PF00071">
    <property type="entry name" value="Ras"/>
    <property type="match status" value="1"/>
</dbReference>
<feature type="region of interest" description="Disordered" evidence="3">
    <location>
        <begin position="260"/>
        <end position="291"/>
    </location>
</feature>
<dbReference type="InterPro" id="IPR001806">
    <property type="entry name" value="Small_GTPase"/>
</dbReference>
<feature type="region of interest" description="Disordered" evidence="3">
    <location>
        <begin position="82"/>
        <end position="139"/>
    </location>
</feature>
<evidence type="ECO:0000256" key="3">
    <source>
        <dbReference type="SAM" id="MobiDB-lite"/>
    </source>
</evidence>
<dbReference type="SUPFAM" id="SSF52540">
    <property type="entry name" value="P-loop containing nucleoside triphosphate hydrolases"/>
    <property type="match status" value="1"/>
</dbReference>
<sequence length="737" mass="81085">MNSSRADRRNYHRVIQHMATQTSRPGRVFPDYIYINWEGYMRTADPFWDANRPATSCMYQARVNTQGQINTTHRMQQWLHELPEPEPGTQKPERVIKNTRPGSLSVPTPQPAATPRPAASPTPGVANKSPIRRSHHPNPLAQHPIQLEELPPPFKIPQRKSSLQHSLRASQLSPPPYTSGHQQSDLVQGIQQIQIGDQVPFRGTRKLEGSVDKGTDTTQLCNDLEMADLQQTSSDRRSVSSAKRHTIQFGEILDGLKGHVPVDNAKKHDRSESTTVADSQPLPKRQRGRFGSIRNRLSVVGTPVLDNAQDGRKSSASTMIRDLGQASKGFLGKLVIQKSKKDYKIRVAFIGDGNCGKTNLLHRMSAGIFLGDTVDEGLIYTKQFTGPVDIDDYSAILETWDVSAHLTPFQTNPLTLSYFDAIVICFDIKDEANLKSVVDKWRHEANVFTPKIPVILLGLKADLRPTYPTLKLRFLEEDEPPAATVGQGETTAQSIKAAAYFECSAKTGEGVTDFLESLIRICVNGVEARNNKARAKNTRKVSNFFRKKTTTVAALKHLIRSRLEQPNSQRRLRFIHGGKILPDHAVLSAVLKALPPPPSPAHASSSTARDDTHRHHESKGKGKGKGKAVEGAGGGAGGAGQQRVYQPGAGRHLSSPGDHRTPRGFDRLLSAGFTAGEFGIAGVLDLLLVGMLVGFVWPLGAVGWLVRDEEKISKRMRVFMYLGFVLSLVVGTIRALG</sequence>
<dbReference type="PROSITE" id="PS51419">
    <property type="entry name" value="RAB"/>
    <property type="match status" value="1"/>
</dbReference>
<feature type="region of interest" description="Disordered" evidence="3">
    <location>
        <begin position="592"/>
        <end position="661"/>
    </location>
</feature>
<keyword evidence="2" id="KW-0342">GTP-binding</keyword>
<dbReference type="PROSITE" id="PS51421">
    <property type="entry name" value="RAS"/>
    <property type="match status" value="1"/>
</dbReference>
<dbReference type="InterPro" id="IPR019413">
    <property type="entry name" value="Dsc3_ub-like_dom"/>
</dbReference>
<keyword evidence="4" id="KW-1133">Transmembrane helix</keyword>
<feature type="compositionally biased region" description="Polar residues" evidence="3">
    <location>
        <begin position="159"/>
        <end position="172"/>
    </location>
</feature>
<dbReference type="InterPro" id="IPR000626">
    <property type="entry name" value="Ubiquitin-like_dom"/>
</dbReference>
<dbReference type="InterPro" id="IPR029071">
    <property type="entry name" value="Ubiquitin-like_domsf"/>
</dbReference>
<gene>
    <name evidence="6" type="ORF">VSDG_03300</name>
</gene>
<accession>A0A423WAW1</accession>
<dbReference type="OrthoDB" id="25896at2759"/>
<name>A0A423WAW1_CYTCH</name>
<comment type="caution">
    <text evidence="6">The sequence shown here is derived from an EMBL/GenBank/DDBJ whole genome shotgun (WGS) entry which is preliminary data.</text>
</comment>
<feature type="transmembrane region" description="Helical" evidence="4">
    <location>
        <begin position="686"/>
        <end position="706"/>
    </location>
</feature>
<keyword evidence="1" id="KW-0547">Nucleotide-binding</keyword>
<dbReference type="SMART" id="SM00174">
    <property type="entry name" value="RHO"/>
    <property type="match status" value="1"/>
</dbReference>
<keyword evidence="7" id="KW-1185">Reference proteome</keyword>
<feature type="compositionally biased region" description="Pro residues" evidence="3">
    <location>
        <begin position="108"/>
        <end position="120"/>
    </location>
</feature>
<feature type="region of interest" description="Disordered" evidence="3">
    <location>
        <begin position="151"/>
        <end position="185"/>
    </location>
</feature>
<dbReference type="PRINTS" id="PR00449">
    <property type="entry name" value="RASTRNSFRMNG"/>
</dbReference>
<dbReference type="Pfam" id="PF13373">
    <property type="entry name" value="Dsc3_C"/>
    <property type="match status" value="1"/>
</dbReference>
<feature type="transmembrane region" description="Helical" evidence="4">
    <location>
        <begin position="718"/>
        <end position="736"/>
    </location>
</feature>
<dbReference type="GO" id="GO:0007264">
    <property type="term" value="P:small GTPase-mediated signal transduction"/>
    <property type="evidence" value="ECO:0007669"/>
    <property type="project" value="InterPro"/>
</dbReference>
<dbReference type="InterPro" id="IPR003578">
    <property type="entry name" value="Small_GTPase_Rho"/>
</dbReference>
<evidence type="ECO:0000313" key="6">
    <source>
        <dbReference type="EMBL" id="ROW00499.1"/>
    </source>
</evidence>
<dbReference type="InterPro" id="IPR027417">
    <property type="entry name" value="P-loop_NTPase"/>
</dbReference>
<reference evidence="6 7" key="1">
    <citation type="submission" date="2015-09" db="EMBL/GenBank/DDBJ databases">
        <title>Host preference determinants of Valsa canker pathogens revealed by comparative genomics.</title>
        <authorList>
            <person name="Yin Z."/>
            <person name="Huang L."/>
        </authorList>
    </citation>
    <scope>NUCLEOTIDE SEQUENCE [LARGE SCALE GENOMIC DNA]</scope>
    <source>
        <strain evidence="6 7">YSFL</strain>
    </source>
</reference>
<dbReference type="Gene3D" id="3.10.20.90">
    <property type="entry name" value="Phosphatidylinositol 3-kinase Catalytic Subunit, Chain A, domain 1"/>
    <property type="match status" value="1"/>
</dbReference>
<feature type="compositionally biased region" description="Gly residues" evidence="3">
    <location>
        <begin position="631"/>
        <end position="640"/>
    </location>
</feature>
<evidence type="ECO:0000256" key="4">
    <source>
        <dbReference type="SAM" id="Phobius"/>
    </source>
</evidence>
<dbReference type="PANTHER" id="PTHR24072">
    <property type="entry name" value="RHO FAMILY GTPASE"/>
    <property type="match status" value="1"/>
</dbReference>